<keyword evidence="8" id="KW-1185">Reference proteome</keyword>
<comment type="caution">
    <text evidence="7">The sequence shown here is derived from an EMBL/GenBank/DDBJ whole genome shotgun (WGS) entry which is preliminary data.</text>
</comment>
<feature type="transmembrane region" description="Helical" evidence="6">
    <location>
        <begin position="280"/>
        <end position="297"/>
    </location>
</feature>
<dbReference type="GeneID" id="96003970"/>
<dbReference type="GO" id="GO:0015165">
    <property type="term" value="F:pyrimidine nucleotide-sugar transmembrane transporter activity"/>
    <property type="evidence" value="ECO:0007669"/>
    <property type="project" value="InterPro"/>
</dbReference>
<dbReference type="AlphaFoldDB" id="A0AB34KXI4"/>
<keyword evidence="2 6" id="KW-0812">Transmembrane</keyword>
<dbReference type="Pfam" id="PF04142">
    <property type="entry name" value="Nuc_sug_transp"/>
    <property type="match status" value="1"/>
</dbReference>
<gene>
    <name evidence="7" type="ORF">WHR41_02526</name>
</gene>
<accession>A0AB34KXI4</accession>
<evidence type="ECO:0000256" key="4">
    <source>
        <dbReference type="ARBA" id="ARBA00023136"/>
    </source>
</evidence>
<dbReference type="EMBL" id="JAAQHG020000006">
    <property type="protein sequence ID" value="KAL1588961.1"/>
    <property type="molecule type" value="Genomic_DNA"/>
</dbReference>
<evidence type="ECO:0000256" key="1">
    <source>
        <dbReference type="ARBA" id="ARBA00004141"/>
    </source>
</evidence>
<dbReference type="Proteomes" id="UP000803884">
    <property type="component" value="Unassembled WGS sequence"/>
</dbReference>
<evidence type="ECO:0000256" key="2">
    <source>
        <dbReference type="ARBA" id="ARBA00022692"/>
    </source>
</evidence>
<dbReference type="RefSeq" id="XP_069232066.1">
    <property type="nucleotide sequence ID" value="XM_069371132.1"/>
</dbReference>
<evidence type="ECO:0000256" key="3">
    <source>
        <dbReference type="ARBA" id="ARBA00022989"/>
    </source>
</evidence>
<dbReference type="NCBIfam" id="TIGR00803">
    <property type="entry name" value="nst"/>
    <property type="match status" value="2"/>
</dbReference>
<proteinExistence type="predicted"/>
<feature type="transmembrane region" description="Helical" evidence="6">
    <location>
        <begin position="344"/>
        <end position="361"/>
    </location>
</feature>
<dbReference type="PANTHER" id="PTHR10231">
    <property type="entry name" value="NUCLEOTIDE-SUGAR TRANSMEMBRANE TRANSPORTER"/>
    <property type="match status" value="1"/>
</dbReference>
<protein>
    <recommendedName>
        <fullName evidence="9">UDP-galactose transporter</fullName>
    </recommendedName>
</protein>
<keyword evidence="4 6" id="KW-0472">Membrane</keyword>
<feature type="transmembrane region" description="Helical" evidence="6">
    <location>
        <begin position="367"/>
        <end position="384"/>
    </location>
</feature>
<keyword evidence="3 6" id="KW-1133">Transmembrane helix</keyword>
<feature type="region of interest" description="Disordered" evidence="5">
    <location>
        <begin position="424"/>
        <end position="461"/>
    </location>
</feature>
<evidence type="ECO:0000256" key="6">
    <source>
        <dbReference type="SAM" id="Phobius"/>
    </source>
</evidence>
<evidence type="ECO:0000313" key="8">
    <source>
        <dbReference type="Proteomes" id="UP000803884"/>
    </source>
</evidence>
<organism evidence="7 8">
    <name type="scientific">Cladosporium halotolerans</name>
    <dbReference type="NCBI Taxonomy" id="1052096"/>
    <lineage>
        <taxon>Eukaryota</taxon>
        <taxon>Fungi</taxon>
        <taxon>Dikarya</taxon>
        <taxon>Ascomycota</taxon>
        <taxon>Pezizomycotina</taxon>
        <taxon>Dothideomycetes</taxon>
        <taxon>Dothideomycetidae</taxon>
        <taxon>Cladosporiales</taxon>
        <taxon>Cladosporiaceae</taxon>
        <taxon>Cladosporium</taxon>
    </lineage>
</organism>
<feature type="transmembrane region" description="Helical" evidence="6">
    <location>
        <begin position="236"/>
        <end position="259"/>
    </location>
</feature>
<dbReference type="GO" id="GO:0000139">
    <property type="term" value="C:Golgi membrane"/>
    <property type="evidence" value="ECO:0007669"/>
    <property type="project" value="InterPro"/>
</dbReference>
<dbReference type="InterPro" id="IPR007271">
    <property type="entry name" value="Nuc_sug_transpt"/>
</dbReference>
<sequence>MAADARQPASLGGSRRRIASLTALAFQNSALILVMHYSQTMPPVNGQRYHASTAVFLNEVIKLAISLTMALYEITTKPQASQSTTILGMFEELAGSMFAGDSWKMAIPAMLYTTQNSLQYIAAGNLDAATFQVTSQLKILTTAIFSVVLLGKVLDSRRWLSLVLLTLGVAVASYPVGYTNDTVLTIKDLKETLAPHPPRNIWDLKALGNVAAGQLTKRSATYEGIDEDVANQSPHIQAGVGLIALVLACVASGLAGVYFEKILKEPKGSMQTTSVWIRNVQLSFYSLWPALFIGVLFKDGEHISKSGFFAGYNSAVWMAVGLQALGGITVSLVIKYADNIAKNFATSFSIILSFLASVSLFDFDITVFYLVGTATVLGATYLYSTGTPRSSNTMRPPPINVSEYKRDGEKSYFDLESVASVNRSPLPRGEAFSTSRPGTPTFERRPARMKSSDPLTPNKRS</sequence>
<evidence type="ECO:0000313" key="7">
    <source>
        <dbReference type="EMBL" id="KAL1588961.1"/>
    </source>
</evidence>
<dbReference type="InterPro" id="IPR037185">
    <property type="entry name" value="EmrE-like"/>
</dbReference>
<evidence type="ECO:0008006" key="9">
    <source>
        <dbReference type="Google" id="ProtNLM"/>
    </source>
</evidence>
<name>A0AB34KXI4_9PEZI</name>
<feature type="transmembrane region" description="Helical" evidence="6">
    <location>
        <begin position="317"/>
        <end position="337"/>
    </location>
</feature>
<evidence type="ECO:0000256" key="5">
    <source>
        <dbReference type="SAM" id="MobiDB-lite"/>
    </source>
</evidence>
<dbReference type="PIRSF" id="PIRSF005799">
    <property type="entry name" value="UDP-gal_transpt"/>
    <property type="match status" value="1"/>
</dbReference>
<comment type="subcellular location">
    <subcellularLocation>
        <location evidence="1">Membrane</location>
        <topology evidence="1">Multi-pass membrane protein</topology>
    </subcellularLocation>
</comment>
<dbReference type="SUPFAM" id="SSF103481">
    <property type="entry name" value="Multidrug resistance efflux transporter EmrE"/>
    <property type="match status" value="1"/>
</dbReference>
<feature type="transmembrane region" description="Helical" evidence="6">
    <location>
        <begin position="159"/>
        <end position="177"/>
    </location>
</feature>
<reference evidence="7 8" key="1">
    <citation type="journal article" date="2020" name="Microbiol. Resour. Announc.">
        <title>Draft Genome Sequence of a Cladosporium Species Isolated from the Mesophotic Ascidian Didemnum maculosum.</title>
        <authorList>
            <person name="Gioti A."/>
            <person name="Siaperas R."/>
            <person name="Nikolaivits E."/>
            <person name="Le Goff G."/>
            <person name="Ouazzani J."/>
            <person name="Kotoulas G."/>
            <person name="Topakas E."/>
        </authorList>
    </citation>
    <scope>NUCLEOTIDE SEQUENCE [LARGE SCALE GENOMIC DNA]</scope>
    <source>
        <strain evidence="7 8">TM138-S3</strain>
    </source>
</reference>